<sequence>MLGKNRFRWFLYFLVAIVLAKLAYNLGYRYASRRLNPTTETAPPPTQANRQAQGLRGVTIDPADSVEAARMAAPVN</sequence>
<evidence type="ECO:0000256" key="2">
    <source>
        <dbReference type="SAM" id="Phobius"/>
    </source>
</evidence>
<keyword evidence="2" id="KW-0472">Membrane</keyword>
<dbReference type="RefSeq" id="WP_070735048.1">
    <property type="nucleotide sequence ID" value="NZ_MDZC01000072.1"/>
</dbReference>
<proteinExistence type="predicted"/>
<protein>
    <submittedName>
        <fullName evidence="3">Uncharacterized protein</fullName>
    </submittedName>
</protein>
<evidence type="ECO:0000256" key="1">
    <source>
        <dbReference type="SAM" id="MobiDB-lite"/>
    </source>
</evidence>
<organism evidence="3 4">
    <name type="scientific">Hymenobacter glacialis</name>
    <dbReference type="NCBI Taxonomy" id="1908236"/>
    <lineage>
        <taxon>Bacteria</taxon>
        <taxon>Pseudomonadati</taxon>
        <taxon>Bacteroidota</taxon>
        <taxon>Cytophagia</taxon>
        <taxon>Cytophagales</taxon>
        <taxon>Hymenobacteraceae</taxon>
        <taxon>Hymenobacter</taxon>
    </lineage>
</organism>
<feature type="region of interest" description="Disordered" evidence="1">
    <location>
        <begin position="36"/>
        <end position="57"/>
    </location>
</feature>
<name>A0A1G1T0N1_9BACT</name>
<keyword evidence="4" id="KW-1185">Reference proteome</keyword>
<evidence type="ECO:0000313" key="4">
    <source>
        <dbReference type="Proteomes" id="UP000177791"/>
    </source>
</evidence>
<dbReference type="Proteomes" id="UP000177791">
    <property type="component" value="Unassembled WGS sequence"/>
</dbReference>
<evidence type="ECO:0000313" key="3">
    <source>
        <dbReference type="EMBL" id="OGX84433.1"/>
    </source>
</evidence>
<keyword evidence="2" id="KW-0812">Transmembrane</keyword>
<dbReference type="STRING" id="1908236.BEN48_16085"/>
<accession>A0A1G1T0N1</accession>
<comment type="caution">
    <text evidence="3">The sequence shown here is derived from an EMBL/GenBank/DDBJ whole genome shotgun (WGS) entry which is preliminary data.</text>
</comment>
<feature type="transmembrane region" description="Helical" evidence="2">
    <location>
        <begin position="6"/>
        <end position="24"/>
    </location>
</feature>
<reference evidence="3 4" key="1">
    <citation type="submission" date="2016-08" db="EMBL/GenBank/DDBJ databases">
        <title>Hymenobacter coccineus sp. nov., Hymenobacter lapidarius sp. nov. and Hymenobacter glacialis sp. nov., isolated from Antarctic soil.</title>
        <authorList>
            <person name="Sedlacek I."/>
            <person name="Kralova S."/>
            <person name="Kyrova K."/>
            <person name="Maslanova I."/>
            <person name="Stankova E."/>
            <person name="Vrbovska V."/>
            <person name="Nemec M."/>
            <person name="Bartak M."/>
            <person name="Svec P."/>
            <person name="Busse H.-J."/>
            <person name="Pantucek R."/>
        </authorList>
    </citation>
    <scope>NUCLEOTIDE SEQUENCE [LARGE SCALE GENOMIC DNA]</scope>
    <source>
        <strain evidence="3 4">CCM 8648</strain>
    </source>
</reference>
<gene>
    <name evidence="3" type="ORF">BEN48_16085</name>
</gene>
<dbReference type="EMBL" id="MDZC01000072">
    <property type="protein sequence ID" value="OGX84433.1"/>
    <property type="molecule type" value="Genomic_DNA"/>
</dbReference>
<dbReference type="OrthoDB" id="886644at2"/>
<keyword evidence="2" id="KW-1133">Transmembrane helix</keyword>
<dbReference type="AlphaFoldDB" id="A0A1G1T0N1"/>